<evidence type="ECO:0008006" key="3">
    <source>
        <dbReference type="Google" id="ProtNLM"/>
    </source>
</evidence>
<organism evidence="1 2">
    <name type="scientific">Carnegiea gigantea</name>
    <dbReference type="NCBI Taxonomy" id="171969"/>
    <lineage>
        <taxon>Eukaryota</taxon>
        <taxon>Viridiplantae</taxon>
        <taxon>Streptophyta</taxon>
        <taxon>Embryophyta</taxon>
        <taxon>Tracheophyta</taxon>
        <taxon>Spermatophyta</taxon>
        <taxon>Magnoliopsida</taxon>
        <taxon>eudicotyledons</taxon>
        <taxon>Gunneridae</taxon>
        <taxon>Pentapetalae</taxon>
        <taxon>Caryophyllales</taxon>
        <taxon>Cactineae</taxon>
        <taxon>Cactaceae</taxon>
        <taxon>Cactoideae</taxon>
        <taxon>Echinocereeae</taxon>
        <taxon>Carnegiea</taxon>
    </lineage>
</organism>
<dbReference type="AlphaFoldDB" id="A0A9Q1QIU4"/>
<reference evidence="1" key="1">
    <citation type="submission" date="2022-04" db="EMBL/GenBank/DDBJ databases">
        <title>Carnegiea gigantea Genome sequencing and assembly v2.</title>
        <authorList>
            <person name="Copetti D."/>
            <person name="Sanderson M.J."/>
            <person name="Burquez A."/>
            <person name="Wojciechowski M.F."/>
        </authorList>
    </citation>
    <scope>NUCLEOTIDE SEQUENCE</scope>
    <source>
        <strain evidence="1">SGP5-SGP5p</strain>
        <tissue evidence="1">Aerial part</tissue>
    </source>
</reference>
<gene>
    <name evidence="1" type="ORF">Cgig2_017298</name>
</gene>
<proteinExistence type="predicted"/>
<dbReference type="OrthoDB" id="2402896at2759"/>
<dbReference type="Proteomes" id="UP001153076">
    <property type="component" value="Unassembled WGS sequence"/>
</dbReference>
<comment type="caution">
    <text evidence="1">The sequence shown here is derived from an EMBL/GenBank/DDBJ whole genome shotgun (WGS) entry which is preliminary data.</text>
</comment>
<protein>
    <recommendedName>
        <fullName evidence="3">Protein FAR1-RELATED SEQUENCE</fullName>
    </recommendedName>
</protein>
<evidence type="ECO:0000313" key="2">
    <source>
        <dbReference type="Proteomes" id="UP001153076"/>
    </source>
</evidence>
<accession>A0A9Q1QIU4</accession>
<sequence>MMEKYDCSNNRWLSNLYTLREKWCPAFSKFFFPSGVLSSQRNEITNRSLKRRLRATTDLRDFYNIFCDVVSEWRSKENGEDHRCSKGNVEMAFPSVNILKHAMSVYTIKTFLMFEKEFIDGAAYNYKAIESSSCAMSFEVWGIRVGRDSHGCKGIKDSQTLDLGTSNGKENVSCSLVWRMQMIKKINSIITASQMNKNARAHCEQYCMELKKVTEFDVGSIHIDEDGQGKDSNLLPNVLNPPGFHQKGVRNKRLKSTVEKKCDQLKWRKSKKLLKTDVGLSSAQSQILLLTLNLSSSVSHVQHHVGSFAFAARMDSSPSSMVAGFRTDAILMLFKVQIFASDYVICCVGGGRRSAEVVVG</sequence>
<dbReference type="PANTHER" id="PTHR47718:SF17">
    <property type="entry name" value="PROTEIN FAR1-RELATED SEQUENCE 5-LIKE"/>
    <property type="match status" value="1"/>
</dbReference>
<keyword evidence="2" id="KW-1185">Reference proteome</keyword>
<evidence type="ECO:0000313" key="1">
    <source>
        <dbReference type="EMBL" id="KAJ8443817.1"/>
    </source>
</evidence>
<dbReference type="PANTHER" id="PTHR47718">
    <property type="entry name" value="OS01G0519700 PROTEIN"/>
    <property type="match status" value="1"/>
</dbReference>
<dbReference type="EMBL" id="JAKOGI010000112">
    <property type="protein sequence ID" value="KAJ8443817.1"/>
    <property type="molecule type" value="Genomic_DNA"/>
</dbReference>
<name>A0A9Q1QIU4_9CARY</name>